<dbReference type="PROSITE" id="PS51847">
    <property type="entry name" value="SMP"/>
    <property type="match status" value="1"/>
</dbReference>
<dbReference type="PANTHER" id="PTHR45761:SF7">
    <property type="entry name" value="EXTENDED SYNAPTOTAGMIN-1 ISOFORM X1"/>
    <property type="match status" value="1"/>
</dbReference>
<keyword evidence="19" id="KW-1185">Reference proteome</keyword>
<dbReference type="InterPro" id="IPR037733">
    <property type="entry name" value="Ext_Synaptotagmin_C2A"/>
</dbReference>
<dbReference type="GO" id="GO:0008429">
    <property type="term" value="F:phosphatidylethanolamine binding"/>
    <property type="evidence" value="ECO:0007669"/>
    <property type="project" value="TreeGrafter"/>
</dbReference>
<dbReference type="GO" id="GO:0006869">
    <property type="term" value="P:lipid transport"/>
    <property type="evidence" value="ECO:0007669"/>
    <property type="project" value="UniProtKB-KW"/>
</dbReference>
<dbReference type="InterPro" id="IPR000008">
    <property type="entry name" value="C2_dom"/>
</dbReference>
<dbReference type="InterPro" id="IPR039010">
    <property type="entry name" value="Synaptotagmin_SMP"/>
</dbReference>
<comment type="similarity">
    <text evidence="3">Belongs to the extended synaptotagmin family.</text>
</comment>
<keyword evidence="5" id="KW-1003">Cell membrane</keyword>
<dbReference type="GO" id="GO:0005509">
    <property type="term" value="F:calcium ion binding"/>
    <property type="evidence" value="ECO:0007669"/>
    <property type="project" value="TreeGrafter"/>
</dbReference>
<keyword evidence="12" id="KW-0445">Lipid transport</keyword>
<dbReference type="GO" id="GO:0005886">
    <property type="term" value="C:plasma membrane"/>
    <property type="evidence" value="ECO:0007669"/>
    <property type="project" value="UniProtKB-SubCell"/>
</dbReference>
<sequence length="790" mass="89141">MSHVDSGPKNDSDSEKKTEQAQDSSSGEMDVPKTKLFDAKAILWTFGKCLTALLPVYLAGYYRMSTSLVVFGMMVYAGWKHTREAKEARLKSAIELVNDEQEYISSKSFRSRRDLPSWVNFPDVEKVEWLNKVIQQAWPFIGQYLEKLLTETIAPSIRGSSTHLQTLCFTKVDFGGKPMKVVGVKAHTENEKGQILLDVYISYVGDVEINVEVKRYFCKAGVKGIQLHGMMRVILEPLIGDVPIVGAVTMFFIQRPKLTINWTGLTNLLDVPGLNVMSDTMIMDAIASFLVLPNRLTVPLAADLHVAQLRCPLPRGVVRIHLLEADGLASKDNYVKGVMVGMSDPYALLRVGPQTFKSRHLDNTLNPKWDEMYEVIAHEVPGQELEVEVFDKDPDHDDFLGRSKAYFARLANRVISNRISCSWFAPPSIALNFSFSLSLSLSLSLSQVLKRNESVVSQTAKPPSAAILAVYLDKAEALPMKKGNKDPNPIVQISVQDVTRDSCCKRGSYVNFTFMLLKPFFHLFQVKDNDRVQDLGSLSIPVSRLLSCQDLNLDEWFNLENSGPESRIHINTVLRVLWLDEAAVTSSLLSSDPLSKSSASRPQKTTPHSSFATEGMLRIHLVEGQNLVAKDNMMGGMVKGKSDPYVKIQIGGETFKSQVIKENLNPTWNEMYEVVLTQLPGQELTLEVFDKDMDMKDDFMGRYEDCYLMLDQWLDLDGASPQSQILLRAQLKKNCEILLQFKITLNYQQPLLLLITLHWHTVFKSHVIKENLNPTWNEMYEVRLGPQMLF</sequence>
<keyword evidence="13" id="KW-0446">Lipid-binding</keyword>
<evidence type="ECO:0000256" key="8">
    <source>
        <dbReference type="ARBA" id="ARBA00022737"/>
    </source>
</evidence>
<dbReference type="FunFam" id="2.60.40.150:FF:000025">
    <property type="entry name" value="Extended synaptotagmin 2"/>
    <property type="match status" value="2"/>
</dbReference>
<name>A0A673L973_9TELE</name>
<dbReference type="GO" id="GO:0005544">
    <property type="term" value="F:calcium-dependent phospholipid binding"/>
    <property type="evidence" value="ECO:0007669"/>
    <property type="project" value="TreeGrafter"/>
</dbReference>
<keyword evidence="6" id="KW-0812">Transmembrane</keyword>
<evidence type="ECO:0000256" key="3">
    <source>
        <dbReference type="ARBA" id="ARBA00005867"/>
    </source>
</evidence>
<evidence type="ECO:0000256" key="15">
    <source>
        <dbReference type="SAM" id="MobiDB-lite"/>
    </source>
</evidence>
<evidence type="ECO:0000256" key="2">
    <source>
        <dbReference type="ARBA" id="ARBA00004477"/>
    </source>
</evidence>
<evidence type="ECO:0000259" key="16">
    <source>
        <dbReference type="PROSITE" id="PS50004"/>
    </source>
</evidence>
<keyword evidence="14" id="KW-0472">Membrane</keyword>
<evidence type="ECO:0000256" key="1">
    <source>
        <dbReference type="ARBA" id="ARBA00004202"/>
    </source>
</evidence>
<feature type="domain" description="SMP-LTD" evidence="17">
    <location>
        <begin position="123"/>
        <end position="301"/>
    </location>
</feature>
<proteinExistence type="inferred from homology"/>
<keyword evidence="9" id="KW-0256">Endoplasmic reticulum</keyword>
<dbReference type="AlphaFoldDB" id="A0A673L973"/>
<evidence type="ECO:0000256" key="4">
    <source>
        <dbReference type="ARBA" id="ARBA00022448"/>
    </source>
</evidence>
<accession>A0A673L973</accession>
<keyword evidence="8" id="KW-0677">Repeat</keyword>
<dbReference type="GO" id="GO:0031210">
    <property type="term" value="F:phosphatidylcholine binding"/>
    <property type="evidence" value="ECO:0007669"/>
    <property type="project" value="TreeGrafter"/>
</dbReference>
<dbReference type="Ensembl" id="ENSSRHT00000074167.1">
    <property type="protein sequence ID" value="ENSSRHP00000072190.1"/>
    <property type="gene ID" value="ENSSRHG00000035573.1"/>
</dbReference>
<evidence type="ECO:0000256" key="6">
    <source>
        <dbReference type="ARBA" id="ARBA00022692"/>
    </source>
</evidence>
<evidence type="ECO:0000256" key="5">
    <source>
        <dbReference type="ARBA" id="ARBA00022475"/>
    </source>
</evidence>
<dbReference type="PANTHER" id="PTHR45761">
    <property type="entry name" value="EXTENDED SYNAPTOTAGMIN-LIKE PROTEIN 2, ISOFORM C"/>
    <property type="match status" value="1"/>
</dbReference>
<feature type="compositionally biased region" description="Basic and acidic residues" evidence="15">
    <location>
        <begin position="1"/>
        <end position="20"/>
    </location>
</feature>
<dbReference type="PROSITE" id="PS50004">
    <property type="entry name" value="C2"/>
    <property type="match status" value="2"/>
</dbReference>
<evidence type="ECO:0000256" key="9">
    <source>
        <dbReference type="ARBA" id="ARBA00022824"/>
    </source>
</evidence>
<keyword evidence="10" id="KW-0106">Calcium</keyword>
<dbReference type="GO" id="GO:0035091">
    <property type="term" value="F:phosphatidylinositol binding"/>
    <property type="evidence" value="ECO:0007669"/>
    <property type="project" value="TreeGrafter"/>
</dbReference>
<reference evidence="18" key="2">
    <citation type="submission" date="2025-09" db="UniProtKB">
        <authorList>
            <consortium name="Ensembl"/>
        </authorList>
    </citation>
    <scope>IDENTIFICATION</scope>
</reference>
<evidence type="ECO:0000313" key="18">
    <source>
        <dbReference type="Ensembl" id="ENSSRHP00000072190.1"/>
    </source>
</evidence>
<dbReference type="Pfam" id="PF17047">
    <property type="entry name" value="SMP_LBD"/>
    <property type="match status" value="1"/>
</dbReference>
<evidence type="ECO:0000256" key="14">
    <source>
        <dbReference type="ARBA" id="ARBA00023136"/>
    </source>
</evidence>
<evidence type="ECO:0000256" key="11">
    <source>
        <dbReference type="ARBA" id="ARBA00022989"/>
    </source>
</evidence>
<dbReference type="SMART" id="SM00239">
    <property type="entry name" value="C2"/>
    <property type="match status" value="3"/>
</dbReference>
<dbReference type="GO" id="GO:0061817">
    <property type="term" value="P:endoplasmic reticulum-plasma membrane tethering"/>
    <property type="evidence" value="ECO:0007669"/>
    <property type="project" value="InterPro"/>
</dbReference>
<dbReference type="InterPro" id="IPR035892">
    <property type="entry name" value="C2_domain_sf"/>
</dbReference>
<dbReference type="SUPFAM" id="SSF49562">
    <property type="entry name" value="C2 domain (Calcium/lipid-binding domain, CaLB)"/>
    <property type="match status" value="4"/>
</dbReference>
<dbReference type="Pfam" id="PF00168">
    <property type="entry name" value="C2"/>
    <property type="match status" value="4"/>
</dbReference>
<evidence type="ECO:0000259" key="17">
    <source>
        <dbReference type="PROSITE" id="PS51847"/>
    </source>
</evidence>
<evidence type="ECO:0000256" key="10">
    <source>
        <dbReference type="ARBA" id="ARBA00022837"/>
    </source>
</evidence>
<dbReference type="PRINTS" id="PR00360">
    <property type="entry name" value="C2DOMAIN"/>
</dbReference>
<keyword evidence="4" id="KW-0813">Transport</keyword>
<feature type="domain" description="C2" evidence="16">
    <location>
        <begin position="300"/>
        <end position="424"/>
    </location>
</feature>
<dbReference type="CDD" id="cd08391">
    <property type="entry name" value="C2A_C2C_Synaptotagmin_like"/>
    <property type="match status" value="1"/>
</dbReference>
<organism evidence="18 19">
    <name type="scientific">Sinocyclocheilus rhinocerous</name>
    <dbReference type="NCBI Taxonomy" id="307959"/>
    <lineage>
        <taxon>Eukaryota</taxon>
        <taxon>Metazoa</taxon>
        <taxon>Chordata</taxon>
        <taxon>Craniata</taxon>
        <taxon>Vertebrata</taxon>
        <taxon>Euteleostomi</taxon>
        <taxon>Actinopterygii</taxon>
        <taxon>Neopterygii</taxon>
        <taxon>Teleostei</taxon>
        <taxon>Ostariophysi</taxon>
        <taxon>Cypriniformes</taxon>
        <taxon>Cyprinidae</taxon>
        <taxon>Cyprininae</taxon>
        <taxon>Sinocyclocheilus</taxon>
    </lineage>
</organism>
<dbReference type="Gene3D" id="2.60.40.150">
    <property type="entry name" value="C2 domain"/>
    <property type="match status" value="3"/>
</dbReference>
<reference evidence="18" key="1">
    <citation type="submission" date="2025-08" db="UniProtKB">
        <authorList>
            <consortium name="Ensembl"/>
        </authorList>
    </citation>
    <scope>IDENTIFICATION</scope>
</reference>
<dbReference type="FunFam" id="2.60.40.150:FF:000106">
    <property type="entry name" value="extended synaptotagmin-1 isoform X1"/>
    <property type="match status" value="1"/>
</dbReference>
<evidence type="ECO:0000256" key="12">
    <source>
        <dbReference type="ARBA" id="ARBA00023055"/>
    </source>
</evidence>
<dbReference type="InterPro" id="IPR031468">
    <property type="entry name" value="SMP_LBD"/>
</dbReference>
<dbReference type="Proteomes" id="UP000472270">
    <property type="component" value="Unassembled WGS sequence"/>
</dbReference>
<keyword evidence="7" id="KW-0479">Metal-binding</keyword>
<evidence type="ECO:0000256" key="7">
    <source>
        <dbReference type="ARBA" id="ARBA00022723"/>
    </source>
</evidence>
<dbReference type="InterPro" id="IPR051634">
    <property type="entry name" value="Extended_Synaptotagmin"/>
</dbReference>
<feature type="region of interest" description="Disordered" evidence="15">
    <location>
        <begin position="1"/>
        <end position="30"/>
    </location>
</feature>
<comment type="subcellular location">
    <subcellularLocation>
        <location evidence="1">Cell membrane</location>
        <topology evidence="1">Peripheral membrane protein</topology>
    </subcellularLocation>
    <subcellularLocation>
        <location evidence="2">Endoplasmic reticulum membrane</location>
        <topology evidence="2">Multi-pass membrane protein</topology>
    </subcellularLocation>
</comment>
<evidence type="ECO:0000313" key="19">
    <source>
        <dbReference type="Proteomes" id="UP000472270"/>
    </source>
</evidence>
<dbReference type="GO" id="GO:0005789">
    <property type="term" value="C:endoplasmic reticulum membrane"/>
    <property type="evidence" value="ECO:0007669"/>
    <property type="project" value="UniProtKB-SubCell"/>
</dbReference>
<feature type="domain" description="C2" evidence="16">
    <location>
        <begin position="598"/>
        <end position="726"/>
    </location>
</feature>
<keyword evidence="11" id="KW-1133">Transmembrane helix</keyword>
<protein>
    <submittedName>
        <fullName evidence="18">Extended synaptotagmin-like protein 1b</fullName>
    </submittedName>
</protein>
<evidence type="ECO:0000256" key="13">
    <source>
        <dbReference type="ARBA" id="ARBA00023121"/>
    </source>
</evidence>